<evidence type="ECO:0000313" key="3">
    <source>
        <dbReference type="EMBL" id="KAF2094064.1"/>
    </source>
</evidence>
<evidence type="ECO:0000259" key="2">
    <source>
        <dbReference type="PROSITE" id="PS50048"/>
    </source>
</evidence>
<dbReference type="GO" id="GO:0008270">
    <property type="term" value="F:zinc ion binding"/>
    <property type="evidence" value="ECO:0007669"/>
    <property type="project" value="InterPro"/>
</dbReference>
<gene>
    <name evidence="3" type="ORF">NA57DRAFT_60711</name>
</gene>
<feature type="domain" description="Zn(2)-C6 fungal-type" evidence="2">
    <location>
        <begin position="10"/>
        <end position="39"/>
    </location>
</feature>
<accession>A0A9P4I579</accession>
<evidence type="ECO:0000256" key="1">
    <source>
        <dbReference type="ARBA" id="ARBA00023242"/>
    </source>
</evidence>
<dbReference type="InterPro" id="IPR053175">
    <property type="entry name" value="DHMBA_Reg_Transcription_Factor"/>
</dbReference>
<organism evidence="3 4">
    <name type="scientific">Rhizodiscina lignyota</name>
    <dbReference type="NCBI Taxonomy" id="1504668"/>
    <lineage>
        <taxon>Eukaryota</taxon>
        <taxon>Fungi</taxon>
        <taxon>Dikarya</taxon>
        <taxon>Ascomycota</taxon>
        <taxon>Pezizomycotina</taxon>
        <taxon>Dothideomycetes</taxon>
        <taxon>Pleosporomycetidae</taxon>
        <taxon>Aulographales</taxon>
        <taxon>Rhizodiscinaceae</taxon>
        <taxon>Rhizodiscina</taxon>
    </lineage>
</organism>
<sequence length="367" mass="40900">MVNTGRPSRACDPCKARHTKCDERRPKCSRCERAGRQCTGYKNDFDINLRNESHAVARRVGAREGYFQSLQKPLPAPYGQQAVALFLENFVLFPLDARYSKGYLSGLLPLLRSTKSNSLLSSAVDAVALCFLATTMTDDSIASRAARSYLRALNRLQSRLDQDVDCISTETMISVYLMGLYEMIMPPEKTVHPWLAHLQGLTAIIKAHSEKSGRCFPGIGFFIALDSSLGRSAWAINHNTPVDGWFLDHADHDERILYSEVVTQDALKSSPGVNSPSMSASLDNLILRTQPILQAAPSLLENSHSGVTENVERLLTAARLQLSSFRAWPSRIPDYWQPNPVHPQIDASELFQQDIFPGRVDVYSDCQ</sequence>
<comment type="caution">
    <text evidence="3">The sequence shown here is derived from an EMBL/GenBank/DDBJ whole genome shotgun (WGS) entry which is preliminary data.</text>
</comment>
<dbReference type="InterPro" id="IPR021858">
    <property type="entry name" value="Fun_TF"/>
</dbReference>
<proteinExistence type="predicted"/>
<dbReference type="Gene3D" id="4.10.240.10">
    <property type="entry name" value="Zn(2)-C6 fungal-type DNA-binding domain"/>
    <property type="match status" value="1"/>
</dbReference>
<evidence type="ECO:0000313" key="4">
    <source>
        <dbReference type="Proteomes" id="UP000799772"/>
    </source>
</evidence>
<reference evidence="3" key="1">
    <citation type="journal article" date="2020" name="Stud. Mycol.">
        <title>101 Dothideomycetes genomes: a test case for predicting lifestyles and emergence of pathogens.</title>
        <authorList>
            <person name="Haridas S."/>
            <person name="Albert R."/>
            <person name="Binder M."/>
            <person name="Bloem J."/>
            <person name="Labutti K."/>
            <person name="Salamov A."/>
            <person name="Andreopoulos B."/>
            <person name="Baker S."/>
            <person name="Barry K."/>
            <person name="Bills G."/>
            <person name="Bluhm B."/>
            <person name="Cannon C."/>
            <person name="Castanera R."/>
            <person name="Culley D."/>
            <person name="Daum C."/>
            <person name="Ezra D."/>
            <person name="Gonzalez J."/>
            <person name="Henrissat B."/>
            <person name="Kuo A."/>
            <person name="Liang C."/>
            <person name="Lipzen A."/>
            <person name="Lutzoni F."/>
            <person name="Magnuson J."/>
            <person name="Mondo S."/>
            <person name="Nolan M."/>
            <person name="Ohm R."/>
            <person name="Pangilinan J."/>
            <person name="Park H.-J."/>
            <person name="Ramirez L."/>
            <person name="Alfaro M."/>
            <person name="Sun H."/>
            <person name="Tritt A."/>
            <person name="Yoshinaga Y."/>
            <person name="Zwiers L.-H."/>
            <person name="Turgeon B."/>
            <person name="Goodwin S."/>
            <person name="Spatafora J."/>
            <person name="Crous P."/>
            <person name="Grigoriev I."/>
        </authorList>
    </citation>
    <scope>NUCLEOTIDE SEQUENCE</scope>
    <source>
        <strain evidence="3">CBS 133067</strain>
    </source>
</reference>
<dbReference type="SUPFAM" id="SSF57701">
    <property type="entry name" value="Zn2/Cys6 DNA-binding domain"/>
    <property type="match status" value="1"/>
</dbReference>
<dbReference type="OrthoDB" id="3525185at2759"/>
<keyword evidence="4" id="KW-1185">Reference proteome</keyword>
<dbReference type="Pfam" id="PF11951">
    <property type="entry name" value="Fungal_trans_2"/>
    <property type="match status" value="1"/>
</dbReference>
<dbReference type="CDD" id="cd00067">
    <property type="entry name" value="GAL4"/>
    <property type="match status" value="1"/>
</dbReference>
<dbReference type="InterPro" id="IPR036864">
    <property type="entry name" value="Zn2-C6_fun-type_DNA-bd_sf"/>
</dbReference>
<dbReference type="EMBL" id="ML978135">
    <property type="protein sequence ID" value="KAF2094064.1"/>
    <property type="molecule type" value="Genomic_DNA"/>
</dbReference>
<dbReference type="Pfam" id="PF00172">
    <property type="entry name" value="Zn_clus"/>
    <property type="match status" value="1"/>
</dbReference>
<dbReference type="GO" id="GO:0000981">
    <property type="term" value="F:DNA-binding transcription factor activity, RNA polymerase II-specific"/>
    <property type="evidence" value="ECO:0007669"/>
    <property type="project" value="InterPro"/>
</dbReference>
<dbReference type="SMART" id="SM00066">
    <property type="entry name" value="GAL4"/>
    <property type="match status" value="1"/>
</dbReference>
<dbReference type="PANTHER" id="PTHR38791:SF13">
    <property type="entry name" value="ZN(2)-C6 FUNGAL-TYPE DOMAIN-CONTAINING PROTEIN"/>
    <property type="match status" value="1"/>
</dbReference>
<keyword evidence="1" id="KW-0539">Nucleus</keyword>
<dbReference type="PROSITE" id="PS00463">
    <property type="entry name" value="ZN2_CY6_FUNGAL_1"/>
    <property type="match status" value="1"/>
</dbReference>
<protein>
    <recommendedName>
        <fullName evidence="2">Zn(2)-C6 fungal-type domain-containing protein</fullName>
    </recommendedName>
</protein>
<dbReference type="AlphaFoldDB" id="A0A9P4I579"/>
<name>A0A9P4I579_9PEZI</name>
<dbReference type="InterPro" id="IPR001138">
    <property type="entry name" value="Zn2Cys6_DnaBD"/>
</dbReference>
<dbReference type="PROSITE" id="PS50048">
    <property type="entry name" value="ZN2_CY6_FUNGAL_2"/>
    <property type="match status" value="1"/>
</dbReference>
<dbReference type="Proteomes" id="UP000799772">
    <property type="component" value="Unassembled WGS sequence"/>
</dbReference>
<dbReference type="PANTHER" id="PTHR38791">
    <property type="entry name" value="ZN(II)2CYS6 TRANSCRIPTION FACTOR (EUROFUNG)-RELATED-RELATED"/>
    <property type="match status" value="1"/>
</dbReference>